<feature type="transmembrane region" description="Helical" evidence="2">
    <location>
        <begin position="73"/>
        <end position="93"/>
    </location>
</feature>
<name>A0A6A5VGI6_9PLEO</name>
<protein>
    <submittedName>
        <fullName evidence="3">Uncharacterized protein</fullName>
    </submittedName>
</protein>
<organism evidence="3 4">
    <name type="scientific">Bimuria novae-zelandiae CBS 107.79</name>
    <dbReference type="NCBI Taxonomy" id="1447943"/>
    <lineage>
        <taxon>Eukaryota</taxon>
        <taxon>Fungi</taxon>
        <taxon>Dikarya</taxon>
        <taxon>Ascomycota</taxon>
        <taxon>Pezizomycotina</taxon>
        <taxon>Dothideomycetes</taxon>
        <taxon>Pleosporomycetidae</taxon>
        <taxon>Pleosporales</taxon>
        <taxon>Massarineae</taxon>
        <taxon>Didymosphaeriaceae</taxon>
        <taxon>Bimuria</taxon>
    </lineage>
</organism>
<dbReference type="EMBL" id="ML976687">
    <property type="protein sequence ID" value="KAF1972397.1"/>
    <property type="molecule type" value="Genomic_DNA"/>
</dbReference>
<dbReference type="OrthoDB" id="3790356at2759"/>
<evidence type="ECO:0000313" key="4">
    <source>
        <dbReference type="Proteomes" id="UP000800036"/>
    </source>
</evidence>
<gene>
    <name evidence="3" type="ORF">BU23DRAFT_569182</name>
</gene>
<keyword evidence="2" id="KW-1133">Transmembrane helix</keyword>
<feature type="compositionally biased region" description="Basic residues" evidence="1">
    <location>
        <begin position="248"/>
        <end position="261"/>
    </location>
</feature>
<keyword evidence="4" id="KW-1185">Reference proteome</keyword>
<evidence type="ECO:0000256" key="2">
    <source>
        <dbReference type="SAM" id="Phobius"/>
    </source>
</evidence>
<dbReference type="Proteomes" id="UP000800036">
    <property type="component" value="Unassembled WGS sequence"/>
</dbReference>
<sequence length="269" mass="30714">MHSDSAQTFECTICGEKHKVVPDTLPTGHSGHKAHCLFCLLHTFYRSIIPAAPTTRLTGEQVEKNNIIRTRKIVLATLAPVIVLAYFAFRWQMHLWHRLARGFGEGDTLLHDHFLFALLCIIAMAPCGFILGFIVSVVYYMFWYLKKKREKCRKSDQDAGAAAADAPNSVPLEEKPLTELRYQDLREMNKQIQIVVTPPDEQESPPTKENRMSKMLGAVTERFKNGYDGRGTRKEGWIAMEDMDGLRPRRKDRGGSGKHPRPMTEWPEM</sequence>
<evidence type="ECO:0000313" key="3">
    <source>
        <dbReference type="EMBL" id="KAF1972397.1"/>
    </source>
</evidence>
<feature type="region of interest" description="Disordered" evidence="1">
    <location>
        <begin position="239"/>
        <end position="269"/>
    </location>
</feature>
<keyword evidence="2" id="KW-0812">Transmembrane</keyword>
<keyword evidence="2" id="KW-0472">Membrane</keyword>
<dbReference type="AlphaFoldDB" id="A0A6A5VGI6"/>
<reference evidence="3" key="1">
    <citation type="journal article" date="2020" name="Stud. Mycol.">
        <title>101 Dothideomycetes genomes: a test case for predicting lifestyles and emergence of pathogens.</title>
        <authorList>
            <person name="Haridas S."/>
            <person name="Albert R."/>
            <person name="Binder M."/>
            <person name="Bloem J."/>
            <person name="Labutti K."/>
            <person name="Salamov A."/>
            <person name="Andreopoulos B."/>
            <person name="Baker S."/>
            <person name="Barry K."/>
            <person name="Bills G."/>
            <person name="Bluhm B."/>
            <person name="Cannon C."/>
            <person name="Castanera R."/>
            <person name="Culley D."/>
            <person name="Daum C."/>
            <person name="Ezra D."/>
            <person name="Gonzalez J."/>
            <person name="Henrissat B."/>
            <person name="Kuo A."/>
            <person name="Liang C."/>
            <person name="Lipzen A."/>
            <person name="Lutzoni F."/>
            <person name="Magnuson J."/>
            <person name="Mondo S."/>
            <person name="Nolan M."/>
            <person name="Ohm R."/>
            <person name="Pangilinan J."/>
            <person name="Park H.-J."/>
            <person name="Ramirez L."/>
            <person name="Alfaro M."/>
            <person name="Sun H."/>
            <person name="Tritt A."/>
            <person name="Yoshinaga Y."/>
            <person name="Zwiers L.-H."/>
            <person name="Turgeon B."/>
            <person name="Goodwin S."/>
            <person name="Spatafora J."/>
            <person name="Crous P."/>
            <person name="Grigoriev I."/>
        </authorList>
    </citation>
    <scope>NUCLEOTIDE SEQUENCE</scope>
    <source>
        <strain evidence="3">CBS 107.79</strain>
    </source>
</reference>
<feature type="transmembrane region" description="Helical" evidence="2">
    <location>
        <begin position="113"/>
        <end position="145"/>
    </location>
</feature>
<evidence type="ECO:0000256" key="1">
    <source>
        <dbReference type="SAM" id="MobiDB-lite"/>
    </source>
</evidence>
<accession>A0A6A5VGI6</accession>
<proteinExistence type="predicted"/>